<evidence type="ECO:0000313" key="1">
    <source>
        <dbReference type="EMBL" id="MBS1257687.1"/>
    </source>
</evidence>
<comment type="caution">
    <text evidence="1">The sequence shown here is derived from an EMBL/GenBank/DDBJ whole genome shotgun (WGS) entry which is preliminary data.</text>
</comment>
<sequence>MHMANLTFAELDSTFGTVGLSTGLSPDLTGIGKVIVSILKSWRSI</sequence>
<gene>
    <name evidence="1" type="ORF">MAG551_00732</name>
</gene>
<evidence type="ECO:0000313" key="2">
    <source>
        <dbReference type="Proteomes" id="UP000722750"/>
    </source>
</evidence>
<name>A0A942A476_9BACT</name>
<protein>
    <submittedName>
        <fullName evidence="1">Uncharacterized protein</fullName>
    </submittedName>
</protein>
<reference evidence="1" key="1">
    <citation type="journal article" date="2021" name="ISME J.">
        <title>Fine-scale metabolic discontinuity in a stratified prokaryote microbiome of a Red Sea deep halocline.</title>
        <authorList>
            <person name="Michoud G."/>
            <person name="Ngugi D.K."/>
            <person name="Barozzi A."/>
            <person name="Merlino G."/>
            <person name="Calleja M.L."/>
            <person name="Delgado-Huertas A."/>
            <person name="Moran X.A.G."/>
            <person name="Daffonchio D."/>
        </authorList>
    </citation>
    <scope>NUCLEOTIDE SEQUENCE</scope>
    <source>
        <strain evidence="1">SuakinDeep_MAG55_1</strain>
    </source>
</reference>
<accession>A0A942A476</accession>
<dbReference type="AlphaFoldDB" id="A0A942A476"/>
<dbReference type="Proteomes" id="UP000722750">
    <property type="component" value="Unassembled WGS sequence"/>
</dbReference>
<proteinExistence type="predicted"/>
<organism evidence="1 2">
    <name type="scientific">Candidatus Scalindua arabica</name>
    <dbReference type="NCBI Taxonomy" id="1127984"/>
    <lineage>
        <taxon>Bacteria</taxon>
        <taxon>Pseudomonadati</taxon>
        <taxon>Planctomycetota</taxon>
        <taxon>Candidatus Brocadiia</taxon>
        <taxon>Candidatus Brocadiales</taxon>
        <taxon>Candidatus Scalinduaceae</taxon>
        <taxon>Candidatus Scalindua</taxon>
    </lineage>
</organism>
<dbReference type="EMBL" id="JAANXD010000032">
    <property type="protein sequence ID" value="MBS1257687.1"/>
    <property type="molecule type" value="Genomic_DNA"/>
</dbReference>